<dbReference type="OrthoDB" id="9805474at2"/>
<feature type="domain" description="EAL" evidence="2">
    <location>
        <begin position="381"/>
        <end position="632"/>
    </location>
</feature>
<dbReference type="SMART" id="SM00052">
    <property type="entry name" value="EAL"/>
    <property type="match status" value="1"/>
</dbReference>
<accession>A0A1M6ABM9</accession>
<keyword evidence="1" id="KW-0812">Transmembrane</keyword>
<evidence type="ECO:0000313" key="4">
    <source>
        <dbReference type="Proteomes" id="UP000184185"/>
    </source>
</evidence>
<name>A0A1M6ABM9_PSEXY</name>
<dbReference type="InterPro" id="IPR035919">
    <property type="entry name" value="EAL_sf"/>
</dbReference>
<dbReference type="GO" id="GO:0071111">
    <property type="term" value="F:cyclic-guanylate-specific phosphodiesterase activity"/>
    <property type="evidence" value="ECO:0007669"/>
    <property type="project" value="InterPro"/>
</dbReference>
<dbReference type="PANTHER" id="PTHR33121">
    <property type="entry name" value="CYCLIC DI-GMP PHOSPHODIESTERASE PDEF"/>
    <property type="match status" value="1"/>
</dbReference>
<feature type="transmembrane region" description="Helical" evidence="1">
    <location>
        <begin position="6"/>
        <end position="22"/>
    </location>
</feature>
<gene>
    <name evidence="3" type="ORF">SAMN02745725_00181</name>
</gene>
<dbReference type="CDD" id="cd01948">
    <property type="entry name" value="EAL"/>
    <property type="match status" value="1"/>
</dbReference>
<dbReference type="InterPro" id="IPR001633">
    <property type="entry name" value="EAL_dom"/>
</dbReference>
<organism evidence="3 4">
    <name type="scientific">Pseudobutyrivibrio xylanivorans DSM 14809</name>
    <dbReference type="NCBI Taxonomy" id="1123012"/>
    <lineage>
        <taxon>Bacteria</taxon>
        <taxon>Bacillati</taxon>
        <taxon>Bacillota</taxon>
        <taxon>Clostridia</taxon>
        <taxon>Lachnospirales</taxon>
        <taxon>Lachnospiraceae</taxon>
        <taxon>Pseudobutyrivibrio</taxon>
    </lineage>
</organism>
<evidence type="ECO:0000259" key="2">
    <source>
        <dbReference type="PROSITE" id="PS50883"/>
    </source>
</evidence>
<evidence type="ECO:0000313" key="3">
    <source>
        <dbReference type="EMBL" id="SHI33902.1"/>
    </source>
</evidence>
<sequence length="632" mass="73272">MWDLSYAAPSLAILAVMIGHYISLPRLPVRKNKIFIYLTIVISSTMAFDVLSSWADMDYTNFPDWLLYFLNSAYFIFFFAGALSFHFFAANILNVDLTNNLKRRYLVELPVNLAIIFVLITPWTKWLYYIDETGYHSGPLYNLLYLFYSTYILFSFAIIVKRRKYLIRVREWEILLGCNIVLSIGLVFRYSLPKFMLENLFTLAAYTVLFLGFENPDLHLIERTFLFNKVALREYVVEQNKNSPINALVFGIKNFSDKRVLYGIQQANQGIYLVQNYLRKEFPKYLIFYNDAGCFIMFSKDKTDWGEIYAKLLYRFKQPWISKDTEIYWDICGTHINFPEKKIPSDVVLRAFNKAFFNANDSLDTELLTIDKADVAFFTEETDIKRSLDYAIENNTVEVFFQPIVDSQTGKYVGAEALARIKNSEGKILSPSAFIPIAEKNGKINQLGKQMFKKCCDLVSAASFKELGLSFININLSPIQFLRNDLEQSLSSFIHESGIGSDFIHLEITEEAMIDDYQMQRQISSLTELGFKFVLDDYGVGYSNIVRLRNTPFINIKLDMSLVWDYCKNPGTILPTEIEAFKKCGFEITAEGIETAQMAKIMRDIGCNYLQGYYYSKPIPYEEFIEKCKEQK</sequence>
<feature type="transmembrane region" description="Helical" evidence="1">
    <location>
        <begin position="105"/>
        <end position="123"/>
    </location>
</feature>
<proteinExistence type="predicted"/>
<dbReference type="PROSITE" id="PS50883">
    <property type="entry name" value="EAL"/>
    <property type="match status" value="1"/>
</dbReference>
<protein>
    <submittedName>
        <fullName evidence="3">EAL domain, c-di-GMP-specific phosphodiesterase class I (Or its enzymatically inactive variant)</fullName>
    </submittedName>
</protein>
<keyword evidence="4" id="KW-1185">Reference proteome</keyword>
<keyword evidence="1" id="KW-0472">Membrane</keyword>
<dbReference type="Pfam" id="PF00563">
    <property type="entry name" value="EAL"/>
    <property type="match status" value="1"/>
</dbReference>
<feature type="transmembrane region" description="Helical" evidence="1">
    <location>
        <begin position="143"/>
        <end position="160"/>
    </location>
</feature>
<evidence type="ECO:0000256" key="1">
    <source>
        <dbReference type="SAM" id="Phobius"/>
    </source>
</evidence>
<dbReference type="EMBL" id="FQYQ01000001">
    <property type="protein sequence ID" value="SHI33902.1"/>
    <property type="molecule type" value="Genomic_DNA"/>
</dbReference>
<dbReference type="PANTHER" id="PTHR33121:SF79">
    <property type="entry name" value="CYCLIC DI-GMP PHOSPHODIESTERASE PDED-RELATED"/>
    <property type="match status" value="1"/>
</dbReference>
<dbReference type="SUPFAM" id="SSF141868">
    <property type="entry name" value="EAL domain-like"/>
    <property type="match status" value="1"/>
</dbReference>
<feature type="transmembrane region" description="Helical" evidence="1">
    <location>
        <begin position="74"/>
        <end position="93"/>
    </location>
</feature>
<dbReference type="RefSeq" id="WP_072911138.1">
    <property type="nucleotide sequence ID" value="NZ_FQYQ01000001.1"/>
</dbReference>
<reference evidence="3 4" key="1">
    <citation type="submission" date="2016-11" db="EMBL/GenBank/DDBJ databases">
        <authorList>
            <person name="Jaros S."/>
            <person name="Januszkiewicz K."/>
            <person name="Wedrychowicz H."/>
        </authorList>
    </citation>
    <scope>NUCLEOTIDE SEQUENCE [LARGE SCALE GENOMIC DNA]</scope>
    <source>
        <strain evidence="3 4">DSM 14809</strain>
    </source>
</reference>
<dbReference type="AlphaFoldDB" id="A0A1M6ABM9"/>
<keyword evidence="1" id="KW-1133">Transmembrane helix</keyword>
<feature type="transmembrane region" description="Helical" evidence="1">
    <location>
        <begin position="172"/>
        <end position="190"/>
    </location>
</feature>
<dbReference type="Proteomes" id="UP000184185">
    <property type="component" value="Unassembled WGS sequence"/>
</dbReference>
<dbReference type="Gene3D" id="3.20.20.450">
    <property type="entry name" value="EAL domain"/>
    <property type="match status" value="1"/>
</dbReference>
<dbReference type="InterPro" id="IPR050706">
    <property type="entry name" value="Cyclic-di-GMP_PDE-like"/>
</dbReference>
<feature type="transmembrane region" description="Helical" evidence="1">
    <location>
        <begin position="34"/>
        <end position="54"/>
    </location>
</feature>